<dbReference type="Pfam" id="PF01965">
    <property type="entry name" value="DJ-1_PfpI"/>
    <property type="match status" value="1"/>
</dbReference>
<accession>A0AAN6PAG9</accession>
<sequence length="283" mass="31385">MHSERKLSTAYKLALSIIAKETGAVSAGYGYRLYAAAKLVATHTFGDAPALDVLFVPGGFGNVALDQANDTSIQTFLRNRFDAVDYLLSVCTGSVFLASSGLLNGHRATTNKMSWDWVTSHGENVTWVPSARWTQDGKIWTSSGVAAGIDMTYAFLKHLYGEDDPVLIRTMNGIEYAPHTDPNWDPFSIVHNRRDSEEGNLFGDSKPSRSHADSADDATHQEPQQNHHDRLAGSIAVIRLEVEDMRERAEIKALMLIWASVLKDEAESYSRIRGRILKLAFRE</sequence>
<dbReference type="AlphaFoldDB" id="A0AAN6PAG9"/>
<dbReference type="CDD" id="cd03139">
    <property type="entry name" value="GATase1_PfpI_2"/>
    <property type="match status" value="1"/>
</dbReference>
<dbReference type="Proteomes" id="UP001303115">
    <property type="component" value="Unassembled WGS sequence"/>
</dbReference>
<dbReference type="InterPro" id="IPR052158">
    <property type="entry name" value="INH-QAR"/>
</dbReference>
<reference evidence="4" key="1">
    <citation type="journal article" date="2023" name="Mol. Phylogenet. Evol.">
        <title>Genome-scale phylogeny and comparative genomics of the fungal order Sordariales.</title>
        <authorList>
            <person name="Hensen N."/>
            <person name="Bonometti L."/>
            <person name="Westerberg I."/>
            <person name="Brannstrom I.O."/>
            <person name="Guillou S."/>
            <person name="Cros-Aarteil S."/>
            <person name="Calhoun S."/>
            <person name="Haridas S."/>
            <person name="Kuo A."/>
            <person name="Mondo S."/>
            <person name="Pangilinan J."/>
            <person name="Riley R."/>
            <person name="LaButti K."/>
            <person name="Andreopoulos B."/>
            <person name="Lipzen A."/>
            <person name="Chen C."/>
            <person name="Yan M."/>
            <person name="Daum C."/>
            <person name="Ng V."/>
            <person name="Clum A."/>
            <person name="Steindorff A."/>
            <person name="Ohm R.A."/>
            <person name="Martin F."/>
            <person name="Silar P."/>
            <person name="Natvig D.O."/>
            <person name="Lalanne C."/>
            <person name="Gautier V."/>
            <person name="Ament-Velasquez S.L."/>
            <person name="Kruys A."/>
            <person name="Hutchinson M.I."/>
            <person name="Powell A.J."/>
            <person name="Barry K."/>
            <person name="Miller A.N."/>
            <person name="Grigoriev I.V."/>
            <person name="Debuchy R."/>
            <person name="Gladieux P."/>
            <person name="Hiltunen Thoren M."/>
            <person name="Johannesson H."/>
        </authorList>
    </citation>
    <scope>NUCLEOTIDE SEQUENCE [LARGE SCALE GENOMIC DNA]</scope>
    <source>
        <strain evidence="4">CBS 284.82</strain>
    </source>
</reference>
<keyword evidence="3" id="KW-0315">Glutamine amidotransferase</keyword>
<dbReference type="PANTHER" id="PTHR43130:SF15">
    <property type="entry name" value="THIJ_PFPI FAMILY PROTEIN (AFU_ORTHOLOGUE AFUA_5G14240)"/>
    <property type="match status" value="1"/>
</dbReference>
<evidence type="ECO:0000256" key="1">
    <source>
        <dbReference type="SAM" id="MobiDB-lite"/>
    </source>
</evidence>
<dbReference type="PANTHER" id="PTHR43130">
    <property type="entry name" value="ARAC-FAMILY TRANSCRIPTIONAL REGULATOR"/>
    <property type="match status" value="1"/>
</dbReference>
<dbReference type="InterPro" id="IPR029062">
    <property type="entry name" value="Class_I_gatase-like"/>
</dbReference>
<dbReference type="SUPFAM" id="SSF52317">
    <property type="entry name" value="Class I glutamine amidotransferase-like"/>
    <property type="match status" value="1"/>
</dbReference>
<feature type="compositionally biased region" description="Basic and acidic residues" evidence="1">
    <location>
        <begin position="206"/>
        <end position="230"/>
    </location>
</feature>
<dbReference type="Gene3D" id="3.40.50.880">
    <property type="match status" value="1"/>
</dbReference>
<feature type="region of interest" description="Disordered" evidence="1">
    <location>
        <begin position="198"/>
        <end position="230"/>
    </location>
</feature>
<dbReference type="InterPro" id="IPR002818">
    <property type="entry name" value="DJ-1/PfpI"/>
</dbReference>
<organism evidence="3 4">
    <name type="scientific">Parachaetomium inaequale</name>
    <dbReference type="NCBI Taxonomy" id="2588326"/>
    <lineage>
        <taxon>Eukaryota</taxon>
        <taxon>Fungi</taxon>
        <taxon>Dikarya</taxon>
        <taxon>Ascomycota</taxon>
        <taxon>Pezizomycotina</taxon>
        <taxon>Sordariomycetes</taxon>
        <taxon>Sordariomycetidae</taxon>
        <taxon>Sordariales</taxon>
        <taxon>Chaetomiaceae</taxon>
        <taxon>Parachaetomium</taxon>
    </lineage>
</organism>
<name>A0AAN6PAG9_9PEZI</name>
<proteinExistence type="predicted"/>
<evidence type="ECO:0000313" key="4">
    <source>
        <dbReference type="Proteomes" id="UP001303115"/>
    </source>
</evidence>
<feature type="domain" description="DJ-1/PfpI" evidence="2">
    <location>
        <begin position="37"/>
        <end position="157"/>
    </location>
</feature>
<comment type="caution">
    <text evidence="3">The sequence shown here is derived from an EMBL/GenBank/DDBJ whole genome shotgun (WGS) entry which is preliminary data.</text>
</comment>
<keyword evidence="4" id="KW-1185">Reference proteome</keyword>
<gene>
    <name evidence="3" type="ORF">C8A01DRAFT_39780</name>
</gene>
<dbReference type="EMBL" id="MU854511">
    <property type="protein sequence ID" value="KAK4033772.1"/>
    <property type="molecule type" value="Genomic_DNA"/>
</dbReference>
<evidence type="ECO:0000259" key="2">
    <source>
        <dbReference type="Pfam" id="PF01965"/>
    </source>
</evidence>
<evidence type="ECO:0000313" key="3">
    <source>
        <dbReference type="EMBL" id="KAK4033772.1"/>
    </source>
</evidence>
<protein>
    <submittedName>
        <fullName evidence="3">Class I glutamine amidotransferase-like protein</fullName>
    </submittedName>
</protein>